<dbReference type="GO" id="GO:0030136">
    <property type="term" value="C:clathrin-coated vesicle"/>
    <property type="evidence" value="ECO:0007669"/>
    <property type="project" value="InterPro"/>
</dbReference>
<dbReference type="eggNOG" id="KOG0251">
    <property type="taxonomic scope" value="Eukaryota"/>
</dbReference>
<feature type="compositionally biased region" description="Polar residues" evidence="3">
    <location>
        <begin position="339"/>
        <end position="357"/>
    </location>
</feature>
<dbReference type="GO" id="GO:0000149">
    <property type="term" value="F:SNARE binding"/>
    <property type="evidence" value="ECO:0007669"/>
    <property type="project" value="TreeGrafter"/>
</dbReference>
<evidence type="ECO:0000313" key="5">
    <source>
        <dbReference type="EMBL" id="CCG83965.1"/>
    </source>
</evidence>
<dbReference type="SUPFAM" id="SSF89009">
    <property type="entry name" value="GAT-like domain"/>
    <property type="match status" value="1"/>
</dbReference>
<evidence type="ECO:0000256" key="1">
    <source>
        <dbReference type="ARBA" id="ARBA00004496"/>
    </source>
</evidence>
<evidence type="ECO:0000259" key="4">
    <source>
        <dbReference type="Pfam" id="PF07651"/>
    </source>
</evidence>
<protein>
    <recommendedName>
        <fullName evidence="4">AP180 N-terminal homology (ANTH) domain-containing protein</fullName>
    </recommendedName>
</protein>
<dbReference type="Proteomes" id="UP000013776">
    <property type="component" value="Unassembled WGS sequence"/>
</dbReference>
<dbReference type="AlphaFoldDB" id="R4XDQ7"/>
<comment type="subcellular location">
    <subcellularLocation>
        <location evidence="1">Cytoplasm</location>
    </subcellularLocation>
</comment>
<evidence type="ECO:0000313" key="6">
    <source>
        <dbReference type="Proteomes" id="UP000013776"/>
    </source>
</evidence>
<dbReference type="PANTHER" id="PTHR22951:SF5">
    <property type="entry name" value="PHOSPHATIDYLINOSITOL-BINDING CLATHRIN ASSEMBLY PROTEIN LAP"/>
    <property type="match status" value="1"/>
</dbReference>
<keyword evidence="2" id="KW-0963">Cytoplasm</keyword>
<keyword evidence="6" id="KW-1185">Reference proteome</keyword>
<dbReference type="Gene3D" id="1.20.58.150">
    <property type="entry name" value="ANTH domain"/>
    <property type="match status" value="1"/>
</dbReference>
<dbReference type="GO" id="GO:0072583">
    <property type="term" value="P:clathrin-dependent endocytosis"/>
    <property type="evidence" value="ECO:0007669"/>
    <property type="project" value="InterPro"/>
</dbReference>
<proteinExistence type="predicted"/>
<dbReference type="GO" id="GO:0006900">
    <property type="term" value="P:vesicle budding from membrane"/>
    <property type="evidence" value="ECO:0007669"/>
    <property type="project" value="TreeGrafter"/>
</dbReference>
<dbReference type="InterPro" id="IPR014712">
    <property type="entry name" value="ANTH_dom_sf"/>
</dbReference>
<feature type="region of interest" description="Disordered" evidence="3">
    <location>
        <begin position="187"/>
        <end position="238"/>
    </location>
</feature>
<dbReference type="InterPro" id="IPR011417">
    <property type="entry name" value="ANTH_dom"/>
</dbReference>
<feature type="compositionally biased region" description="Polar residues" evidence="3">
    <location>
        <begin position="364"/>
        <end position="391"/>
    </location>
</feature>
<sequence>MSEQGPNIQAYAQYLTARIKAFASVKTDYVKIKSDTAGQGRLRKLSVDKGLLRETESVQKLIGPLLKCKFLETDVDNEIILTAFRLLVADLLVLFQVANEGVINVLEHYFEMSKPDAERALVIYQNFVEQTDGVIVYMSLARSLESVTRLEIPNLQHAPTSLGNSLEEYIRDPDFEQNRIQYLAQKQNGAGNTASEAPVSSSSRTNAPLKSALKSNTDTNPFGSAQLPPQVATNGNTDLLDFFGSIDQPQQVQQQFSQAPFQQSYTGQIPQLQPQMTTNPYATQQTQVQQQMAMQNPQVTGAYQQNSQQSAQFAAFAPIQNNYPQTQVQNQPQTQYPPSTGSSYNSYSQPQVQSQPTGAGFGSYTPQPTSNANSQFQTSSLQPQATGSNPFRKSMMPVATNVSQFGALSPQQTGGNPFSRGPPPSTGTPLFSTGPTQGTQHYQTYQAPQGHGRMASESMAYTANSQQAPLQVNMTGNMMPQQTGTSNPFRKSMMVNGGAQPQQHQPFGAF</sequence>
<dbReference type="Pfam" id="PF07651">
    <property type="entry name" value="ANTH"/>
    <property type="match status" value="1"/>
</dbReference>
<name>R4XDQ7_TAPDE</name>
<dbReference type="GO" id="GO:0032050">
    <property type="term" value="F:clathrin heavy chain binding"/>
    <property type="evidence" value="ECO:0007669"/>
    <property type="project" value="TreeGrafter"/>
</dbReference>
<feature type="region of interest" description="Disordered" evidence="3">
    <location>
        <begin position="327"/>
        <end position="394"/>
    </location>
</feature>
<dbReference type="GO" id="GO:0048268">
    <property type="term" value="P:clathrin coat assembly"/>
    <property type="evidence" value="ECO:0007669"/>
    <property type="project" value="InterPro"/>
</dbReference>
<accession>R4XDQ7</accession>
<dbReference type="GO" id="GO:0005546">
    <property type="term" value="F:phosphatidylinositol-4,5-bisphosphate binding"/>
    <property type="evidence" value="ECO:0007669"/>
    <property type="project" value="TreeGrafter"/>
</dbReference>
<gene>
    <name evidence="5" type="ORF">TAPDE_004315</name>
</gene>
<dbReference type="EMBL" id="CAHR02000191">
    <property type="protein sequence ID" value="CCG83965.1"/>
    <property type="molecule type" value="Genomic_DNA"/>
</dbReference>
<dbReference type="GO" id="GO:0005545">
    <property type="term" value="F:1-phosphatidylinositol binding"/>
    <property type="evidence" value="ECO:0007669"/>
    <property type="project" value="InterPro"/>
</dbReference>
<evidence type="ECO:0000256" key="2">
    <source>
        <dbReference type="ARBA" id="ARBA00022490"/>
    </source>
</evidence>
<dbReference type="FunFam" id="1.20.58.150:FF:000004">
    <property type="entry name" value="ENTH domain protein"/>
    <property type="match status" value="1"/>
</dbReference>
<dbReference type="GO" id="GO:0005905">
    <property type="term" value="C:clathrin-coated pit"/>
    <property type="evidence" value="ECO:0007669"/>
    <property type="project" value="TreeGrafter"/>
</dbReference>
<dbReference type="VEuPathDB" id="FungiDB:TAPDE_004315"/>
<feature type="compositionally biased region" description="Polar residues" evidence="3">
    <location>
        <begin position="187"/>
        <end position="223"/>
    </location>
</feature>
<dbReference type="OrthoDB" id="44015at2759"/>
<feature type="compositionally biased region" description="Low complexity" evidence="3">
    <location>
        <begin position="327"/>
        <end position="338"/>
    </location>
</feature>
<reference evidence="5 6" key="1">
    <citation type="journal article" date="2013" name="MBio">
        <title>Genome sequencing of the plant pathogen Taphrina deformans, the causal agent of peach leaf curl.</title>
        <authorList>
            <person name="Cisse O.H."/>
            <person name="Almeida J.M.G.C.F."/>
            <person name="Fonseca A."/>
            <person name="Kumar A.A."/>
            <person name="Salojaervi J."/>
            <person name="Overmyer K."/>
            <person name="Hauser P.M."/>
            <person name="Pagni M."/>
        </authorList>
    </citation>
    <scope>NUCLEOTIDE SEQUENCE [LARGE SCALE GENOMIC DNA]</scope>
    <source>
        <strain evidence="6">PYCC 5710 / ATCC 11124 / CBS 356.35 / IMI 108563 / JCM 9778 / NBRC 8474</strain>
    </source>
</reference>
<organism evidence="5 6">
    <name type="scientific">Taphrina deformans (strain PYCC 5710 / ATCC 11124 / CBS 356.35 / IMI 108563 / JCM 9778 / NBRC 8474)</name>
    <name type="common">Peach leaf curl fungus</name>
    <name type="synonym">Lalaria deformans</name>
    <dbReference type="NCBI Taxonomy" id="1097556"/>
    <lineage>
        <taxon>Eukaryota</taxon>
        <taxon>Fungi</taxon>
        <taxon>Dikarya</taxon>
        <taxon>Ascomycota</taxon>
        <taxon>Taphrinomycotina</taxon>
        <taxon>Taphrinomycetes</taxon>
        <taxon>Taphrinales</taxon>
        <taxon>Taphrinaceae</taxon>
        <taxon>Taphrina</taxon>
    </lineage>
</organism>
<dbReference type="STRING" id="1097556.R4XDQ7"/>
<evidence type="ECO:0000256" key="3">
    <source>
        <dbReference type="SAM" id="MobiDB-lite"/>
    </source>
</evidence>
<dbReference type="PANTHER" id="PTHR22951">
    <property type="entry name" value="CLATHRIN ASSEMBLY PROTEIN"/>
    <property type="match status" value="1"/>
</dbReference>
<comment type="caution">
    <text evidence="5">The sequence shown here is derived from an EMBL/GenBank/DDBJ whole genome shotgun (WGS) entry which is preliminary data.</text>
</comment>
<dbReference type="InterPro" id="IPR045192">
    <property type="entry name" value="AP180-like"/>
</dbReference>
<feature type="domain" description="AP180 N-terminal homology (ANTH)" evidence="4">
    <location>
        <begin position="3"/>
        <end position="172"/>
    </location>
</feature>